<dbReference type="InterPro" id="IPR023149">
    <property type="entry name" value="Trans_acon_MeTrfase_C"/>
</dbReference>
<protein>
    <submittedName>
        <fullName evidence="4">Trans-aconitate 2-methyltransferase</fullName>
    </submittedName>
</protein>
<organism evidence="4 5">
    <name type="scientific">Rhizocola hellebori</name>
    <dbReference type="NCBI Taxonomy" id="1392758"/>
    <lineage>
        <taxon>Bacteria</taxon>
        <taxon>Bacillati</taxon>
        <taxon>Actinomycetota</taxon>
        <taxon>Actinomycetes</taxon>
        <taxon>Micromonosporales</taxon>
        <taxon>Micromonosporaceae</taxon>
        <taxon>Rhizocola</taxon>
    </lineage>
</organism>
<gene>
    <name evidence="4" type="ORF">Rhe02_44390</name>
</gene>
<evidence type="ECO:0000259" key="3">
    <source>
        <dbReference type="Pfam" id="PF13649"/>
    </source>
</evidence>
<dbReference type="InterPro" id="IPR029063">
    <property type="entry name" value="SAM-dependent_MTases_sf"/>
</dbReference>
<dbReference type="SUPFAM" id="SSF53335">
    <property type="entry name" value="S-adenosyl-L-methionine-dependent methyltransferases"/>
    <property type="match status" value="1"/>
</dbReference>
<proteinExistence type="predicted"/>
<dbReference type="Pfam" id="PF13649">
    <property type="entry name" value="Methyltransf_25"/>
    <property type="match status" value="1"/>
</dbReference>
<dbReference type="PANTHER" id="PTHR43861:SF1">
    <property type="entry name" value="TRANS-ACONITATE 2-METHYLTRANSFERASE"/>
    <property type="match status" value="1"/>
</dbReference>
<keyword evidence="5" id="KW-1185">Reference proteome</keyword>
<dbReference type="Gene3D" id="1.10.150.290">
    <property type="entry name" value="S-adenosyl-L-methionine-dependent methyltransferases"/>
    <property type="match status" value="1"/>
</dbReference>
<evidence type="ECO:0000256" key="1">
    <source>
        <dbReference type="ARBA" id="ARBA00022603"/>
    </source>
</evidence>
<dbReference type="CDD" id="cd02440">
    <property type="entry name" value="AdoMet_MTases"/>
    <property type="match status" value="1"/>
</dbReference>
<feature type="domain" description="Methyltransferase" evidence="3">
    <location>
        <begin position="33"/>
        <end position="108"/>
    </location>
</feature>
<name>A0A8J3VHK7_9ACTN</name>
<comment type="caution">
    <text evidence="4">The sequence shown here is derived from an EMBL/GenBank/DDBJ whole genome shotgun (WGS) entry which is preliminary data.</text>
</comment>
<accession>A0A8J3VHK7</accession>
<reference evidence="4" key="1">
    <citation type="submission" date="2021-01" db="EMBL/GenBank/DDBJ databases">
        <title>Whole genome shotgun sequence of Rhizocola hellebori NBRC 109834.</title>
        <authorList>
            <person name="Komaki H."/>
            <person name="Tamura T."/>
        </authorList>
    </citation>
    <scope>NUCLEOTIDE SEQUENCE</scope>
    <source>
        <strain evidence="4">NBRC 109834</strain>
    </source>
</reference>
<dbReference type="EMBL" id="BONY01000026">
    <property type="protein sequence ID" value="GIH06372.1"/>
    <property type="molecule type" value="Genomic_DNA"/>
</dbReference>
<keyword evidence="2" id="KW-0808">Transferase</keyword>
<evidence type="ECO:0000313" key="5">
    <source>
        <dbReference type="Proteomes" id="UP000612899"/>
    </source>
</evidence>
<sequence length="255" mass="28406">MWNPDLYLRFADERGRPFHELVARIGAAEPRVVLDFGCGPGNLTETLPARWPDAQVVGVDSSPEMIEKAQAGNGGVTYRVGDALDYVPDDDVDVIVSNAMLQWVEGHDEVLCGWVKPGRWIAIQVPGNYNAPGHLAMRALCESPRWSAELGGVNNFRPVGDAIHFGRLLRDAGCVVDAWETNYIHQLPVVQGQCHPVLTWMSGTAMRPIRAVLDDARWESFCDDLERELWQLYPPHGSIVDFSFLRVFAVANRLS</sequence>
<dbReference type="RefSeq" id="WP_203910181.1">
    <property type="nucleotide sequence ID" value="NZ_BONY01000026.1"/>
</dbReference>
<dbReference type="GO" id="GO:0030798">
    <property type="term" value="F:trans-aconitate 2-methyltransferase activity"/>
    <property type="evidence" value="ECO:0007669"/>
    <property type="project" value="InterPro"/>
</dbReference>
<keyword evidence="1" id="KW-0489">Methyltransferase</keyword>
<dbReference type="PANTHER" id="PTHR43861">
    <property type="entry name" value="TRANS-ACONITATE 2-METHYLTRANSFERASE-RELATED"/>
    <property type="match status" value="1"/>
</dbReference>
<dbReference type="AlphaFoldDB" id="A0A8J3VHK7"/>
<dbReference type="Proteomes" id="UP000612899">
    <property type="component" value="Unassembled WGS sequence"/>
</dbReference>
<dbReference type="InterPro" id="IPR041698">
    <property type="entry name" value="Methyltransf_25"/>
</dbReference>
<dbReference type="Gene3D" id="3.40.50.150">
    <property type="entry name" value="Vaccinia Virus protein VP39"/>
    <property type="match status" value="1"/>
</dbReference>
<evidence type="ECO:0000256" key="2">
    <source>
        <dbReference type="ARBA" id="ARBA00022679"/>
    </source>
</evidence>
<evidence type="ECO:0000313" key="4">
    <source>
        <dbReference type="EMBL" id="GIH06372.1"/>
    </source>
</evidence>
<dbReference type="GO" id="GO:0032259">
    <property type="term" value="P:methylation"/>
    <property type="evidence" value="ECO:0007669"/>
    <property type="project" value="UniProtKB-KW"/>
</dbReference>